<sequence>MQIVPKFGLSAAWQGLIGASALIGMLFGGVVFGFLTDRFGRQAMYTVDLLLIIATSVAQYFIEGALALFVLRLLTGIAVGADYPIATSLLAEFMPRRYRGPMLGAMIAVWFLGATVAYLVGIALQALGSVFK</sequence>
<feature type="transmembrane region" description="Helical" evidence="6">
    <location>
        <begin position="103"/>
        <end position="127"/>
    </location>
</feature>
<dbReference type="InterPro" id="IPR005828">
    <property type="entry name" value="MFS_sugar_transport-like"/>
</dbReference>
<dbReference type="PROSITE" id="PS50850">
    <property type="entry name" value="MFS"/>
    <property type="match status" value="1"/>
</dbReference>
<comment type="caution">
    <text evidence="8">The sequence shown here is derived from an EMBL/GenBank/DDBJ whole genome shotgun (WGS) entry which is preliminary data.</text>
</comment>
<dbReference type="PANTHER" id="PTHR23511:SF34">
    <property type="entry name" value="SYNAPTIC VESICLE GLYCOPROTEIN 2"/>
    <property type="match status" value="1"/>
</dbReference>
<evidence type="ECO:0000256" key="3">
    <source>
        <dbReference type="ARBA" id="ARBA00022692"/>
    </source>
</evidence>
<dbReference type="GO" id="GO:0005886">
    <property type="term" value="C:plasma membrane"/>
    <property type="evidence" value="ECO:0007669"/>
    <property type="project" value="UniProtKB-SubCell"/>
</dbReference>
<evidence type="ECO:0000256" key="6">
    <source>
        <dbReference type="SAM" id="Phobius"/>
    </source>
</evidence>
<feature type="domain" description="Major facilitator superfamily (MFS) profile" evidence="7">
    <location>
        <begin position="1"/>
        <end position="132"/>
    </location>
</feature>
<keyword evidence="4 6" id="KW-1133">Transmembrane helix</keyword>
<protein>
    <recommendedName>
        <fullName evidence="7">Major facilitator superfamily (MFS) profile domain-containing protein</fullName>
    </recommendedName>
</protein>
<keyword evidence="2" id="KW-0813">Transport</keyword>
<evidence type="ECO:0000313" key="9">
    <source>
        <dbReference type="Proteomes" id="UP000301309"/>
    </source>
</evidence>
<dbReference type="InterPro" id="IPR005829">
    <property type="entry name" value="Sugar_transporter_CS"/>
</dbReference>
<dbReference type="InterPro" id="IPR036259">
    <property type="entry name" value="MFS_trans_sf"/>
</dbReference>
<dbReference type="GO" id="GO:0022857">
    <property type="term" value="F:transmembrane transporter activity"/>
    <property type="evidence" value="ECO:0007669"/>
    <property type="project" value="InterPro"/>
</dbReference>
<keyword evidence="5 6" id="KW-0472">Membrane</keyword>
<keyword evidence="9" id="KW-1185">Reference proteome</keyword>
<dbReference type="EMBL" id="BJHW01000001">
    <property type="protein sequence ID" value="GDY50185.1"/>
    <property type="molecule type" value="Genomic_DNA"/>
</dbReference>
<proteinExistence type="predicted"/>
<dbReference type="PANTHER" id="PTHR23511">
    <property type="entry name" value="SYNAPTIC VESICLE GLYCOPROTEIN 2"/>
    <property type="match status" value="1"/>
</dbReference>
<evidence type="ECO:0000256" key="2">
    <source>
        <dbReference type="ARBA" id="ARBA00022448"/>
    </source>
</evidence>
<dbReference type="InterPro" id="IPR020846">
    <property type="entry name" value="MFS_dom"/>
</dbReference>
<comment type="subcellular location">
    <subcellularLocation>
        <location evidence="1">Cell membrane</location>
        <topology evidence="1">Multi-pass membrane protein</topology>
    </subcellularLocation>
</comment>
<evidence type="ECO:0000259" key="7">
    <source>
        <dbReference type="PROSITE" id="PS50850"/>
    </source>
</evidence>
<name>A0A4D4KMP8_STRVO</name>
<dbReference type="Gene3D" id="1.20.1250.20">
    <property type="entry name" value="MFS general substrate transporter like domains"/>
    <property type="match status" value="1"/>
</dbReference>
<evidence type="ECO:0000256" key="4">
    <source>
        <dbReference type="ARBA" id="ARBA00022989"/>
    </source>
</evidence>
<feature type="transmembrane region" description="Helical" evidence="6">
    <location>
        <begin position="43"/>
        <end position="62"/>
    </location>
</feature>
<gene>
    <name evidence="8" type="ORF">SVIO_008080</name>
</gene>
<accession>A0A4D4KMP8</accession>
<evidence type="ECO:0000256" key="5">
    <source>
        <dbReference type="ARBA" id="ARBA00023136"/>
    </source>
</evidence>
<dbReference type="Pfam" id="PF00083">
    <property type="entry name" value="Sugar_tr"/>
    <property type="match status" value="1"/>
</dbReference>
<dbReference type="PROSITE" id="PS00217">
    <property type="entry name" value="SUGAR_TRANSPORT_2"/>
    <property type="match status" value="1"/>
</dbReference>
<dbReference type="Proteomes" id="UP000301309">
    <property type="component" value="Unassembled WGS sequence"/>
</dbReference>
<keyword evidence="3 6" id="KW-0812">Transmembrane</keyword>
<dbReference type="AlphaFoldDB" id="A0A4D4KMP8"/>
<feature type="transmembrane region" description="Helical" evidence="6">
    <location>
        <begin position="12"/>
        <end position="36"/>
    </location>
</feature>
<dbReference type="RefSeq" id="WP_344598569.1">
    <property type="nucleotide sequence ID" value="NZ_BAAASO010000073.1"/>
</dbReference>
<dbReference type="SUPFAM" id="SSF103473">
    <property type="entry name" value="MFS general substrate transporter"/>
    <property type="match status" value="1"/>
</dbReference>
<organism evidence="8 9">
    <name type="scientific">Streptomyces violaceusniger</name>
    <dbReference type="NCBI Taxonomy" id="68280"/>
    <lineage>
        <taxon>Bacteria</taxon>
        <taxon>Bacillati</taxon>
        <taxon>Actinomycetota</taxon>
        <taxon>Actinomycetes</taxon>
        <taxon>Kitasatosporales</taxon>
        <taxon>Streptomycetaceae</taxon>
        <taxon>Streptomyces</taxon>
        <taxon>Streptomyces violaceusniger group</taxon>
    </lineage>
</organism>
<reference evidence="8 9" key="1">
    <citation type="journal article" date="2020" name="Int. J. Syst. Evol. Microbiol.">
        <title>Reclassification of Streptomyces castelarensis and Streptomyces sporoclivatus as later heterotypic synonyms of Streptomyces antimycoticus.</title>
        <authorList>
            <person name="Komaki H."/>
            <person name="Tamura T."/>
        </authorList>
    </citation>
    <scope>NUCLEOTIDE SEQUENCE [LARGE SCALE GENOMIC DNA]</scope>
    <source>
        <strain evidence="8 9">NBRC 13459</strain>
    </source>
</reference>
<evidence type="ECO:0000256" key="1">
    <source>
        <dbReference type="ARBA" id="ARBA00004651"/>
    </source>
</evidence>
<evidence type="ECO:0000313" key="8">
    <source>
        <dbReference type="EMBL" id="GDY50185.1"/>
    </source>
</evidence>